<reference evidence="3 4" key="1">
    <citation type="journal article" date="2019" name="Nat. Ecol. Evol.">
        <title>Megaphylogeny resolves global patterns of mushroom evolution.</title>
        <authorList>
            <person name="Varga T."/>
            <person name="Krizsan K."/>
            <person name="Foldi C."/>
            <person name="Dima B."/>
            <person name="Sanchez-Garcia M."/>
            <person name="Sanchez-Ramirez S."/>
            <person name="Szollosi G.J."/>
            <person name="Szarkandi J.G."/>
            <person name="Papp V."/>
            <person name="Albert L."/>
            <person name="Andreopoulos W."/>
            <person name="Angelini C."/>
            <person name="Antonin V."/>
            <person name="Barry K.W."/>
            <person name="Bougher N.L."/>
            <person name="Buchanan P."/>
            <person name="Buyck B."/>
            <person name="Bense V."/>
            <person name="Catcheside P."/>
            <person name="Chovatia M."/>
            <person name="Cooper J."/>
            <person name="Damon W."/>
            <person name="Desjardin D."/>
            <person name="Finy P."/>
            <person name="Geml J."/>
            <person name="Haridas S."/>
            <person name="Hughes K."/>
            <person name="Justo A."/>
            <person name="Karasinski D."/>
            <person name="Kautmanova I."/>
            <person name="Kiss B."/>
            <person name="Kocsube S."/>
            <person name="Kotiranta H."/>
            <person name="LaButti K.M."/>
            <person name="Lechner B.E."/>
            <person name="Liimatainen K."/>
            <person name="Lipzen A."/>
            <person name="Lukacs Z."/>
            <person name="Mihaltcheva S."/>
            <person name="Morgado L.N."/>
            <person name="Niskanen T."/>
            <person name="Noordeloos M.E."/>
            <person name="Ohm R.A."/>
            <person name="Ortiz-Santana B."/>
            <person name="Ovrebo C."/>
            <person name="Racz N."/>
            <person name="Riley R."/>
            <person name="Savchenko A."/>
            <person name="Shiryaev A."/>
            <person name="Soop K."/>
            <person name="Spirin V."/>
            <person name="Szebenyi C."/>
            <person name="Tomsovsky M."/>
            <person name="Tulloss R.E."/>
            <person name="Uehling J."/>
            <person name="Grigoriev I.V."/>
            <person name="Vagvolgyi C."/>
            <person name="Papp T."/>
            <person name="Martin F.M."/>
            <person name="Miettinen O."/>
            <person name="Hibbett D.S."/>
            <person name="Nagy L.G."/>
        </authorList>
    </citation>
    <scope>NUCLEOTIDE SEQUENCE [LARGE SCALE GENOMIC DNA]</scope>
    <source>
        <strain evidence="3 4">FP101781</strain>
    </source>
</reference>
<organism evidence="3 4">
    <name type="scientific">Coprinellus micaceus</name>
    <name type="common">Glistening ink-cap mushroom</name>
    <name type="synonym">Coprinus micaceus</name>
    <dbReference type="NCBI Taxonomy" id="71717"/>
    <lineage>
        <taxon>Eukaryota</taxon>
        <taxon>Fungi</taxon>
        <taxon>Dikarya</taxon>
        <taxon>Basidiomycota</taxon>
        <taxon>Agaricomycotina</taxon>
        <taxon>Agaricomycetes</taxon>
        <taxon>Agaricomycetidae</taxon>
        <taxon>Agaricales</taxon>
        <taxon>Agaricineae</taxon>
        <taxon>Psathyrellaceae</taxon>
        <taxon>Coprinellus</taxon>
    </lineage>
</organism>
<evidence type="ECO:0000313" key="4">
    <source>
        <dbReference type="Proteomes" id="UP000298030"/>
    </source>
</evidence>
<comment type="caution">
    <text evidence="3">The sequence shown here is derived from an EMBL/GenBank/DDBJ whole genome shotgun (WGS) entry which is preliminary data.</text>
</comment>
<feature type="region of interest" description="Disordered" evidence="2">
    <location>
        <begin position="164"/>
        <end position="189"/>
    </location>
</feature>
<evidence type="ECO:0000313" key="3">
    <source>
        <dbReference type="EMBL" id="TEB37791.1"/>
    </source>
</evidence>
<feature type="compositionally biased region" description="Basic and acidic residues" evidence="2">
    <location>
        <begin position="174"/>
        <end position="187"/>
    </location>
</feature>
<proteinExistence type="predicted"/>
<feature type="region of interest" description="Disordered" evidence="2">
    <location>
        <begin position="92"/>
        <end position="112"/>
    </location>
</feature>
<dbReference type="EMBL" id="QPFP01000003">
    <property type="protein sequence ID" value="TEB37791.1"/>
    <property type="molecule type" value="Genomic_DNA"/>
</dbReference>
<feature type="coiled-coil region" evidence="1">
    <location>
        <begin position="10"/>
        <end position="91"/>
    </location>
</feature>
<dbReference type="AlphaFoldDB" id="A0A4Y7TUX5"/>
<protein>
    <submittedName>
        <fullName evidence="3">Uncharacterized protein</fullName>
    </submittedName>
</protein>
<sequence>MDGQGAKTEVEVLRGGIDELKRDKADLRNLVELLKNELARTKDETVCEVAKAKTEGEARVRGLTAEYGVELGELRNKVDELEKALREKEERAPWALTGSNSTANASSSPSQTRAKLAQANTVLSGESFAAYLVRPCFVTHFIMKADHYAPECVGGFDAAYPPKKRKAGEGLETEAERAERYESEGNSRPHVYAPEAIKVGLFCVEGPCSAPSNTTDFSPSPPYLVP</sequence>
<evidence type="ECO:0000256" key="1">
    <source>
        <dbReference type="SAM" id="Coils"/>
    </source>
</evidence>
<keyword evidence="4" id="KW-1185">Reference proteome</keyword>
<feature type="compositionally biased region" description="Low complexity" evidence="2">
    <location>
        <begin position="99"/>
        <end position="110"/>
    </location>
</feature>
<gene>
    <name evidence="3" type="ORF">FA13DRAFT_1809194</name>
</gene>
<keyword evidence="1" id="KW-0175">Coiled coil</keyword>
<name>A0A4Y7TUX5_COPMI</name>
<accession>A0A4Y7TUX5</accession>
<dbReference type="Proteomes" id="UP000298030">
    <property type="component" value="Unassembled WGS sequence"/>
</dbReference>
<evidence type="ECO:0000256" key="2">
    <source>
        <dbReference type="SAM" id="MobiDB-lite"/>
    </source>
</evidence>